<dbReference type="Proteomes" id="UP000187406">
    <property type="component" value="Unassembled WGS sequence"/>
</dbReference>
<organism evidence="2 3">
    <name type="scientific">Cephalotus follicularis</name>
    <name type="common">Albany pitcher plant</name>
    <dbReference type="NCBI Taxonomy" id="3775"/>
    <lineage>
        <taxon>Eukaryota</taxon>
        <taxon>Viridiplantae</taxon>
        <taxon>Streptophyta</taxon>
        <taxon>Embryophyta</taxon>
        <taxon>Tracheophyta</taxon>
        <taxon>Spermatophyta</taxon>
        <taxon>Magnoliopsida</taxon>
        <taxon>eudicotyledons</taxon>
        <taxon>Gunneridae</taxon>
        <taxon>Pentapetalae</taxon>
        <taxon>rosids</taxon>
        <taxon>fabids</taxon>
        <taxon>Oxalidales</taxon>
        <taxon>Cephalotaceae</taxon>
        <taxon>Cephalotus</taxon>
    </lineage>
</organism>
<proteinExistence type="predicted"/>
<dbReference type="InterPro" id="IPR012337">
    <property type="entry name" value="RNaseH-like_sf"/>
</dbReference>
<dbReference type="InterPro" id="IPR057670">
    <property type="entry name" value="SH3_retrovirus"/>
</dbReference>
<dbReference type="InParanoid" id="A0A1Q3ALL8"/>
<sequence length="495" mass="56516">MGRTMLCETNLPKYLWAEAVNTACYIINRVMIRSILNKTPYELFNERKPSVSHLRPFGYVLNNGKDNLGKFDAKSDEGIFLGYSLNSKAYRVFNKRTLIIEESIHVLFEESNCAPRKGDVVGDVGILEQLESLDINNEDGEVEKVEEEGGHEEQIEQVQVTKEPIARREREYVKDNELIGNPTEGVRTRSALREYCDNVAFISNIEPKNVLDALNDDCWIVTMQEELNQFDKSNVWSLVPRPKRFGMEHSKPCKTPMNIATKLDKDENGKEVDQKLYRSMIGSLLHLTASRPDIMFSVCLCVRYQSSPRESHLTTVKRIFRYLAYTPLLGLFYSHDSLFNLHAYSDADYGGCKLDRKSTSGTCQFLGNSLVSWFSKKQNSVALSTTEAEYVAVGSCCAQVLWLKQQLCDFGISISNVCIKCDNTSAINLSKNPVQHSKSKHIEIRHHFLRDHVEKGDIFLEYIDTLNQVADIFTKPLDNERFCTLRRELGMQNPS</sequence>
<name>A0A1Q3ALL8_CEPFO</name>
<feature type="domain" description="Retroviral polymerase SH3-like" evidence="1">
    <location>
        <begin position="59"/>
        <end position="116"/>
    </location>
</feature>
<protein>
    <recommendedName>
        <fullName evidence="1">Retroviral polymerase SH3-like domain-containing protein</fullName>
    </recommendedName>
</protein>
<evidence type="ECO:0000313" key="2">
    <source>
        <dbReference type="EMBL" id="GAV56530.1"/>
    </source>
</evidence>
<evidence type="ECO:0000259" key="1">
    <source>
        <dbReference type="Pfam" id="PF25597"/>
    </source>
</evidence>
<comment type="caution">
    <text evidence="2">The sequence shown here is derived from an EMBL/GenBank/DDBJ whole genome shotgun (WGS) entry which is preliminary data.</text>
</comment>
<dbReference type="CDD" id="cd09272">
    <property type="entry name" value="RNase_HI_RT_Ty1"/>
    <property type="match status" value="1"/>
</dbReference>
<dbReference type="SUPFAM" id="SSF53098">
    <property type="entry name" value="Ribonuclease H-like"/>
    <property type="match status" value="1"/>
</dbReference>
<dbReference type="PANTHER" id="PTHR11439">
    <property type="entry name" value="GAG-POL-RELATED RETROTRANSPOSON"/>
    <property type="match status" value="1"/>
</dbReference>
<accession>A0A1Q3ALL8</accession>
<keyword evidence="3" id="KW-1185">Reference proteome</keyword>
<dbReference type="PANTHER" id="PTHR11439:SF442">
    <property type="entry name" value="CYSTEINE-RICH RLK (RECEPTOR-LIKE PROTEIN KINASE) 8"/>
    <property type="match status" value="1"/>
</dbReference>
<reference evidence="3" key="1">
    <citation type="submission" date="2016-04" db="EMBL/GenBank/DDBJ databases">
        <title>Cephalotus genome sequencing.</title>
        <authorList>
            <person name="Fukushima K."/>
            <person name="Hasebe M."/>
            <person name="Fang X."/>
        </authorList>
    </citation>
    <scope>NUCLEOTIDE SEQUENCE [LARGE SCALE GENOMIC DNA]</scope>
    <source>
        <strain evidence="3">cv. St1</strain>
    </source>
</reference>
<dbReference type="AlphaFoldDB" id="A0A1Q3ALL8"/>
<evidence type="ECO:0000313" key="3">
    <source>
        <dbReference type="Proteomes" id="UP000187406"/>
    </source>
</evidence>
<gene>
    <name evidence="2" type="ORF">CFOL_v3_00072</name>
</gene>
<dbReference type="EMBL" id="BDDD01000002">
    <property type="protein sequence ID" value="GAV56530.1"/>
    <property type="molecule type" value="Genomic_DNA"/>
</dbReference>
<dbReference type="OrthoDB" id="1408312at2759"/>
<dbReference type="Pfam" id="PF25597">
    <property type="entry name" value="SH3_retrovirus"/>
    <property type="match status" value="1"/>
</dbReference>